<feature type="region of interest" description="Disordered" evidence="1">
    <location>
        <begin position="1"/>
        <end position="22"/>
    </location>
</feature>
<name>W2TG88_NECAM</name>
<evidence type="ECO:0000313" key="2">
    <source>
        <dbReference type="EMBL" id="ETN80032.1"/>
    </source>
</evidence>
<dbReference type="KEGG" id="nai:NECAME_02511"/>
<reference evidence="3" key="1">
    <citation type="journal article" date="2014" name="Nat. Genet.">
        <title>Genome of the human hookworm Necator americanus.</title>
        <authorList>
            <person name="Tang Y.T."/>
            <person name="Gao X."/>
            <person name="Rosa B.A."/>
            <person name="Abubucker S."/>
            <person name="Hallsworth-Pepin K."/>
            <person name="Martin J."/>
            <person name="Tyagi R."/>
            <person name="Heizer E."/>
            <person name="Zhang X."/>
            <person name="Bhonagiri-Palsikar V."/>
            <person name="Minx P."/>
            <person name="Warren W.C."/>
            <person name="Wang Q."/>
            <person name="Zhan B."/>
            <person name="Hotez P.J."/>
            <person name="Sternberg P.W."/>
            <person name="Dougall A."/>
            <person name="Gaze S.T."/>
            <person name="Mulvenna J."/>
            <person name="Sotillo J."/>
            <person name="Ranganathan S."/>
            <person name="Rabelo E.M."/>
            <person name="Wilson R.K."/>
            <person name="Felgner P.L."/>
            <person name="Bethony J."/>
            <person name="Hawdon J.M."/>
            <person name="Gasser R.B."/>
            <person name="Loukas A."/>
            <person name="Mitreva M."/>
        </authorList>
    </citation>
    <scope>NUCLEOTIDE SEQUENCE [LARGE SCALE GENOMIC DNA]</scope>
</reference>
<protein>
    <submittedName>
        <fullName evidence="2">Uncharacterized protein</fullName>
    </submittedName>
</protein>
<proteinExistence type="predicted"/>
<dbReference type="EMBL" id="KI659257">
    <property type="protein sequence ID" value="ETN80032.1"/>
    <property type="molecule type" value="Genomic_DNA"/>
</dbReference>
<evidence type="ECO:0000313" key="3">
    <source>
        <dbReference type="Proteomes" id="UP000053676"/>
    </source>
</evidence>
<gene>
    <name evidence="2" type="ORF">NECAME_02511</name>
</gene>
<organism evidence="2 3">
    <name type="scientific">Necator americanus</name>
    <name type="common">Human hookworm</name>
    <dbReference type="NCBI Taxonomy" id="51031"/>
    <lineage>
        <taxon>Eukaryota</taxon>
        <taxon>Metazoa</taxon>
        <taxon>Ecdysozoa</taxon>
        <taxon>Nematoda</taxon>
        <taxon>Chromadorea</taxon>
        <taxon>Rhabditida</taxon>
        <taxon>Rhabditina</taxon>
        <taxon>Rhabditomorpha</taxon>
        <taxon>Strongyloidea</taxon>
        <taxon>Ancylostomatidae</taxon>
        <taxon>Bunostominae</taxon>
        <taxon>Necator</taxon>
    </lineage>
</organism>
<sequence>MLDRGMMSKGRPPRAEQTDAESCCLRGLDVDSVNEAQSKHLGWDSTDSDCQSTNTGSHSNSSQMMSKTSLAFPRSRLIKIFRCVTLIAVNKK</sequence>
<feature type="region of interest" description="Disordered" evidence="1">
    <location>
        <begin position="40"/>
        <end position="67"/>
    </location>
</feature>
<dbReference type="Proteomes" id="UP000053676">
    <property type="component" value="Unassembled WGS sequence"/>
</dbReference>
<feature type="compositionally biased region" description="Polar residues" evidence="1">
    <location>
        <begin position="48"/>
        <end position="67"/>
    </location>
</feature>
<evidence type="ECO:0000256" key="1">
    <source>
        <dbReference type="SAM" id="MobiDB-lite"/>
    </source>
</evidence>
<accession>W2TG88</accession>
<keyword evidence="3" id="KW-1185">Reference proteome</keyword>
<dbReference type="AlphaFoldDB" id="W2TG88"/>